<dbReference type="FunFam" id="1.10.8.50:FF:000003">
    <property type="entry name" value="Formamidopyrimidine-DNA glycosylase"/>
    <property type="match status" value="1"/>
</dbReference>
<comment type="function">
    <text evidence="15">Involved in base excision repair of DNA damaged by oxidation or by mutagenic agents. Acts as DNA glycosylase that recognizes and removes damaged bases. Has a preference for oxidized purines, such as 7,8-dihydro-8-oxoguanine (8-oxoG). Has AP (apurinic/apyrimidinic) lyase activity and introduces nicks in the DNA strand. Cleaves the DNA backbone by beta-delta elimination to generate a single-strand break at the site of the removed base with both 3'- and 5'-phosphates.</text>
</comment>
<evidence type="ECO:0000256" key="3">
    <source>
        <dbReference type="ARBA" id="ARBA00011245"/>
    </source>
</evidence>
<keyword evidence="10 15" id="KW-0234">DNA repair</keyword>
<dbReference type="InterPro" id="IPR015886">
    <property type="entry name" value="H2TH_FPG"/>
</dbReference>
<feature type="active site" description="Schiff-base intermediate with DNA" evidence="15">
    <location>
        <position position="2"/>
    </location>
</feature>
<dbReference type="InterPro" id="IPR015887">
    <property type="entry name" value="DNA_glyclase_Znf_dom_DNA_BS"/>
</dbReference>
<comment type="catalytic activity">
    <reaction evidence="14 15">
        <text>2'-deoxyribonucleotide-(2'-deoxyribose 5'-phosphate)-2'-deoxyribonucleotide-DNA = a 3'-end 2'-deoxyribonucleotide-(2,3-dehydro-2,3-deoxyribose 5'-phosphate)-DNA + a 5'-end 5'-phospho-2'-deoxyribonucleoside-DNA + H(+)</text>
        <dbReference type="Rhea" id="RHEA:66592"/>
        <dbReference type="Rhea" id="RHEA-COMP:13180"/>
        <dbReference type="Rhea" id="RHEA-COMP:16897"/>
        <dbReference type="Rhea" id="RHEA-COMP:17067"/>
        <dbReference type="ChEBI" id="CHEBI:15378"/>
        <dbReference type="ChEBI" id="CHEBI:136412"/>
        <dbReference type="ChEBI" id="CHEBI:157695"/>
        <dbReference type="ChEBI" id="CHEBI:167181"/>
        <dbReference type="EC" id="4.2.99.18"/>
    </reaction>
</comment>
<dbReference type="GO" id="GO:0008270">
    <property type="term" value="F:zinc ion binding"/>
    <property type="evidence" value="ECO:0007669"/>
    <property type="project" value="UniProtKB-UniRule"/>
</dbReference>
<dbReference type="SUPFAM" id="SSF57716">
    <property type="entry name" value="Glucocorticoid receptor-like (DNA-binding domain)"/>
    <property type="match status" value="1"/>
</dbReference>
<dbReference type="Pfam" id="PF06831">
    <property type="entry name" value="H2TH"/>
    <property type="match status" value="1"/>
</dbReference>
<dbReference type="EC" id="3.2.2.23" evidence="15"/>
<dbReference type="InterPro" id="IPR010979">
    <property type="entry name" value="Ribosomal_uS13-like_H2TH"/>
</dbReference>
<dbReference type="Pfam" id="PF01149">
    <property type="entry name" value="Fapy_DNA_glyco"/>
    <property type="match status" value="1"/>
</dbReference>
<keyword evidence="5 15" id="KW-0227">DNA damage</keyword>
<feature type="active site" description="Proton donor" evidence="15">
    <location>
        <position position="3"/>
    </location>
</feature>
<evidence type="ECO:0000259" key="16">
    <source>
        <dbReference type="PROSITE" id="PS51066"/>
    </source>
</evidence>
<proteinExistence type="inferred from homology"/>
<evidence type="ECO:0000259" key="17">
    <source>
        <dbReference type="PROSITE" id="PS51068"/>
    </source>
</evidence>
<evidence type="ECO:0000256" key="6">
    <source>
        <dbReference type="ARBA" id="ARBA00022771"/>
    </source>
</evidence>
<evidence type="ECO:0000256" key="13">
    <source>
        <dbReference type="ARBA" id="ARBA00023295"/>
    </source>
</evidence>
<sequence length="279" mass="31572">MPELPEVETVMRGIDPVLTGKRLVMAQKRRPTLRFPIPEDFEAALTGKRVIGMRRRSKYILMEMEGDLTVLIHLGMSGRIRLFKGQDSETYEAEKHDHILLKTEEGTLLAYNDPRRFGMWLFIDSNSVDEHDLIKNIGPEPLGNHFNADYLSSRFEGKKTPIKSALLDQRLIAGLGNIYVCEALWRTGIHPKRQAGKIAEKRLSKLVPAIRDILQDAIISGGSTLKDHAQVDGELGYFQHKFNAYGRENAPCLRDSCSGTIKRIIQSGRSTFYCDSCQK</sequence>
<dbReference type="SMART" id="SM01232">
    <property type="entry name" value="H2TH"/>
    <property type="match status" value="1"/>
</dbReference>
<dbReference type="GO" id="GO:0140078">
    <property type="term" value="F:class I DNA-(apurinic or apyrimidinic site) endonuclease activity"/>
    <property type="evidence" value="ECO:0007669"/>
    <property type="project" value="UniProtKB-EC"/>
</dbReference>
<dbReference type="SMART" id="SM00898">
    <property type="entry name" value="Fapy_DNA_glyco"/>
    <property type="match status" value="1"/>
</dbReference>
<accession>A0AA52EJU2</accession>
<comment type="subunit">
    <text evidence="3 15">Monomer.</text>
</comment>
<comment type="cofactor">
    <cofactor evidence="15">
        <name>Zn(2+)</name>
        <dbReference type="ChEBI" id="CHEBI:29105"/>
    </cofactor>
    <text evidence="15">Binds 1 zinc ion per subunit.</text>
</comment>
<dbReference type="RefSeq" id="WP_310799657.1">
    <property type="nucleotide sequence ID" value="NZ_CP123872.1"/>
</dbReference>
<evidence type="ECO:0000256" key="2">
    <source>
        <dbReference type="ARBA" id="ARBA00009409"/>
    </source>
</evidence>
<feature type="binding site" evidence="15">
    <location>
        <position position="115"/>
    </location>
    <ligand>
        <name>DNA</name>
        <dbReference type="ChEBI" id="CHEBI:16991"/>
    </ligand>
</feature>
<feature type="domain" description="Formamidopyrimidine-DNA glycosylase catalytic" evidence="17">
    <location>
        <begin position="2"/>
        <end position="118"/>
    </location>
</feature>
<dbReference type="PROSITE" id="PS51068">
    <property type="entry name" value="FPG_CAT"/>
    <property type="match status" value="1"/>
</dbReference>
<evidence type="ECO:0000313" key="18">
    <source>
        <dbReference type="EMBL" id="WND03799.1"/>
    </source>
</evidence>
<dbReference type="PANTHER" id="PTHR22993">
    <property type="entry name" value="FORMAMIDOPYRIMIDINE-DNA GLYCOSYLASE"/>
    <property type="match status" value="1"/>
</dbReference>
<evidence type="ECO:0000256" key="10">
    <source>
        <dbReference type="ARBA" id="ARBA00023204"/>
    </source>
</evidence>
<dbReference type="InterPro" id="IPR035937">
    <property type="entry name" value="FPG_N"/>
</dbReference>
<feature type="active site" description="Proton donor; for beta-elimination activity" evidence="15">
    <location>
        <position position="58"/>
    </location>
</feature>
<keyword evidence="11 15" id="KW-0456">Lyase</keyword>
<keyword evidence="9 15" id="KW-0238">DNA-binding</keyword>
<dbReference type="InterPro" id="IPR012319">
    <property type="entry name" value="FPG_cat"/>
</dbReference>
<evidence type="ECO:0000256" key="11">
    <source>
        <dbReference type="ARBA" id="ARBA00023239"/>
    </source>
</evidence>
<keyword evidence="7 15" id="KW-0378">Hydrolase</keyword>
<evidence type="ECO:0000256" key="5">
    <source>
        <dbReference type="ARBA" id="ARBA00022763"/>
    </source>
</evidence>
<keyword evidence="4 15" id="KW-0479">Metal-binding</keyword>
<protein>
    <recommendedName>
        <fullName evidence="15">Formamidopyrimidine-DNA glycosylase</fullName>
        <shortName evidence="15">Fapy-DNA glycosylase</shortName>
        <ecNumber evidence="15">3.2.2.23</ecNumber>
    </recommendedName>
    <alternativeName>
        <fullName evidence="15">DNA-(apurinic or apyrimidinic site) lyase MutM</fullName>
        <shortName evidence="15">AP lyase MutM</shortName>
        <ecNumber evidence="15">4.2.99.18</ecNumber>
    </alternativeName>
</protein>
<dbReference type="EC" id="4.2.99.18" evidence="15"/>
<dbReference type="NCBIfam" id="TIGR00577">
    <property type="entry name" value="fpg"/>
    <property type="match status" value="1"/>
</dbReference>
<name>A0AA52EJU2_9PROT</name>
<reference evidence="18" key="1">
    <citation type="submission" date="2023-04" db="EMBL/GenBank/DDBJ databases">
        <title>Complete genome sequence of Temperatibacter marinus.</title>
        <authorList>
            <person name="Rong J.-C."/>
            <person name="Yi M.-L."/>
            <person name="Zhao Q."/>
        </authorList>
    </citation>
    <scope>NUCLEOTIDE SEQUENCE</scope>
    <source>
        <strain evidence="18">NBRC 110045</strain>
    </source>
</reference>
<feature type="active site" description="Proton donor; for delta-elimination activity" evidence="15">
    <location>
        <position position="269"/>
    </location>
</feature>
<keyword evidence="13 15" id="KW-0326">Glycosidase</keyword>
<evidence type="ECO:0000256" key="4">
    <source>
        <dbReference type="ARBA" id="ARBA00022723"/>
    </source>
</evidence>
<dbReference type="SUPFAM" id="SSF81624">
    <property type="entry name" value="N-terminal domain of MutM-like DNA repair proteins"/>
    <property type="match status" value="1"/>
</dbReference>
<feature type="binding site" evidence="15">
    <location>
        <position position="158"/>
    </location>
    <ligand>
        <name>DNA</name>
        <dbReference type="ChEBI" id="CHEBI:16991"/>
    </ligand>
</feature>
<keyword evidence="12 15" id="KW-0511">Multifunctional enzyme</keyword>
<dbReference type="GO" id="GO:0034039">
    <property type="term" value="F:8-oxo-7,8-dihydroguanine DNA N-glycosylase activity"/>
    <property type="evidence" value="ECO:0007669"/>
    <property type="project" value="TreeGrafter"/>
</dbReference>
<evidence type="ECO:0000256" key="7">
    <source>
        <dbReference type="ARBA" id="ARBA00022801"/>
    </source>
</evidence>
<evidence type="ECO:0000256" key="8">
    <source>
        <dbReference type="ARBA" id="ARBA00022833"/>
    </source>
</evidence>
<evidence type="ECO:0000256" key="9">
    <source>
        <dbReference type="ARBA" id="ARBA00023125"/>
    </source>
</evidence>
<dbReference type="Pfam" id="PF06827">
    <property type="entry name" value="zf-FPG_IleRS"/>
    <property type="match status" value="1"/>
</dbReference>
<dbReference type="PANTHER" id="PTHR22993:SF9">
    <property type="entry name" value="FORMAMIDOPYRIMIDINE-DNA GLYCOSYLASE"/>
    <property type="match status" value="1"/>
</dbReference>
<keyword evidence="19" id="KW-1185">Reference proteome</keyword>
<dbReference type="InterPro" id="IPR020629">
    <property type="entry name" value="FPG_Glyclase"/>
</dbReference>
<feature type="binding site" evidence="15">
    <location>
        <position position="96"/>
    </location>
    <ligand>
        <name>DNA</name>
        <dbReference type="ChEBI" id="CHEBI:16991"/>
    </ligand>
</feature>
<dbReference type="HAMAP" id="MF_00103">
    <property type="entry name" value="Fapy_DNA_glycosyl"/>
    <property type="match status" value="1"/>
</dbReference>
<dbReference type="SUPFAM" id="SSF46946">
    <property type="entry name" value="S13-like H2TH domain"/>
    <property type="match status" value="1"/>
</dbReference>
<dbReference type="NCBIfam" id="NF002211">
    <property type="entry name" value="PRK01103.1"/>
    <property type="match status" value="1"/>
</dbReference>
<feature type="domain" description="FPG-type" evidence="16">
    <location>
        <begin position="243"/>
        <end position="279"/>
    </location>
</feature>
<dbReference type="GO" id="GO:0006284">
    <property type="term" value="P:base-excision repair"/>
    <property type="evidence" value="ECO:0007669"/>
    <property type="project" value="InterPro"/>
</dbReference>
<evidence type="ECO:0000256" key="12">
    <source>
        <dbReference type="ARBA" id="ARBA00023268"/>
    </source>
</evidence>
<dbReference type="KEGG" id="tmk:QGN29_05350"/>
<evidence type="ECO:0000256" key="15">
    <source>
        <dbReference type="HAMAP-Rule" id="MF_00103"/>
    </source>
</evidence>
<comment type="similarity">
    <text evidence="2 15">Belongs to the FPG family.</text>
</comment>
<dbReference type="EMBL" id="CP123872">
    <property type="protein sequence ID" value="WND03799.1"/>
    <property type="molecule type" value="Genomic_DNA"/>
</dbReference>
<dbReference type="CDD" id="cd08966">
    <property type="entry name" value="EcFpg-like_N"/>
    <property type="match status" value="1"/>
</dbReference>
<evidence type="ECO:0000256" key="14">
    <source>
        <dbReference type="ARBA" id="ARBA00044632"/>
    </source>
</evidence>
<dbReference type="Gene3D" id="1.10.8.50">
    <property type="match status" value="1"/>
</dbReference>
<gene>
    <name evidence="15 18" type="primary">mutM</name>
    <name evidence="15" type="synonym">fpg</name>
    <name evidence="18" type="ORF">QGN29_05350</name>
</gene>
<evidence type="ECO:0000256" key="1">
    <source>
        <dbReference type="ARBA" id="ARBA00001668"/>
    </source>
</evidence>
<keyword evidence="8 15" id="KW-0862">Zinc</keyword>
<dbReference type="InterPro" id="IPR000214">
    <property type="entry name" value="Znf_DNA_glyclase/AP_lyase"/>
</dbReference>
<dbReference type="InterPro" id="IPR010663">
    <property type="entry name" value="Znf_FPG/IleRS"/>
</dbReference>
<dbReference type="GO" id="GO:0003684">
    <property type="term" value="F:damaged DNA binding"/>
    <property type="evidence" value="ECO:0007669"/>
    <property type="project" value="InterPro"/>
</dbReference>
<dbReference type="Gene3D" id="3.20.190.10">
    <property type="entry name" value="MutM-like, N-terminal"/>
    <property type="match status" value="1"/>
</dbReference>
<dbReference type="PROSITE" id="PS51066">
    <property type="entry name" value="ZF_FPG_2"/>
    <property type="match status" value="1"/>
</dbReference>
<dbReference type="PROSITE" id="PS01242">
    <property type="entry name" value="ZF_FPG_1"/>
    <property type="match status" value="1"/>
</dbReference>
<dbReference type="Proteomes" id="UP001268683">
    <property type="component" value="Chromosome"/>
</dbReference>
<dbReference type="AlphaFoldDB" id="A0AA52EJU2"/>
<evidence type="ECO:0000313" key="19">
    <source>
        <dbReference type="Proteomes" id="UP001268683"/>
    </source>
</evidence>
<comment type="catalytic activity">
    <reaction evidence="1 15">
        <text>Hydrolysis of DNA containing ring-opened 7-methylguanine residues, releasing 2,6-diamino-4-hydroxy-5-(N-methyl)formamidopyrimidine.</text>
        <dbReference type="EC" id="3.2.2.23"/>
    </reaction>
</comment>
<organism evidence="18 19">
    <name type="scientific">Temperatibacter marinus</name>
    <dbReference type="NCBI Taxonomy" id="1456591"/>
    <lineage>
        <taxon>Bacteria</taxon>
        <taxon>Pseudomonadati</taxon>
        <taxon>Pseudomonadota</taxon>
        <taxon>Alphaproteobacteria</taxon>
        <taxon>Kordiimonadales</taxon>
        <taxon>Temperatibacteraceae</taxon>
        <taxon>Temperatibacter</taxon>
    </lineage>
</organism>
<keyword evidence="6 15" id="KW-0863">Zinc-finger</keyword>